<keyword evidence="1" id="KW-0812">Transmembrane</keyword>
<evidence type="ECO:0000313" key="2">
    <source>
        <dbReference type="EMBL" id="KAK7534446.1"/>
    </source>
</evidence>
<reference evidence="2 3" key="1">
    <citation type="submission" date="2024-04" db="EMBL/GenBank/DDBJ databases">
        <title>Phyllosticta paracitricarpa is synonymous to the EU quarantine fungus P. citricarpa based on phylogenomic analyses.</title>
        <authorList>
            <consortium name="Lawrence Berkeley National Laboratory"/>
            <person name="Van Ingen-Buijs V.A."/>
            <person name="Van Westerhoven A.C."/>
            <person name="Haridas S."/>
            <person name="Skiadas P."/>
            <person name="Martin F."/>
            <person name="Groenewald J.Z."/>
            <person name="Crous P.W."/>
            <person name="Seidl M.F."/>
        </authorList>
    </citation>
    <scope>NUCLEOTIDE SEQUENCE [LARGE SCALE GENOMIC DNA]</scope>
    <source>
        <strain evidence="2 3">CBS 122670</strain>
    </source>
</reference>
<name>A0ABR1LGV5_9PEZI</name>
<keyword evidence="1" id="KW-1133">Transmembrane helix</keyword>
<evidence type="ECO:0000256" key="1">
    <source>
        <dbReference type="SAM" id="Phobius"/>
    </source>
</evidence>
<comment type="caution">
    <text evidence="2">The sequence shown here is derived from an EMBL/GenBank/DDBJ whole genome shotgun (WGS) entry which is preliminary data.</text>
</comment>
<keyword evidence="1" id="KW-0472">Membrane</keyword>
<proteinExistence type="predicted"/>
<organism evidence="2 3">
    <name type="scientific">Phyllosticta citricarpa</name>
    <dbReference type="NCBI Taxonomy" id="55181"/>
    <lineage>
        <taxon>Eukaryota</taxon>
        <taxon>Fungi</taxon>
        <taxon>Dikarya</taxon>
        <taxon>Ascomycota</taxon>
        <taxon>Pezizomycotina</taxon>
        <taxon>Dothideomycetes</taxon>
        <taxon>Dothideomycetes incertae sedis</taxon>
        <taxon>Botryosphaeriales</taxon>
        <taxon>Phyllostictaceae</taxon>
        <taxon>Phyllosticta</taxon>
    </lineage>
</organism>
<keyword evidence="3" id="KW-1185">Reference proteome</keyword>
<dbReference type="EMBL" id="JBBPDW010000043">
    <property type="protein sequence ID" value="KAK7534446.1"/>
    <property type="molecule type" value="Genomic_DNA"/>
</dbReference>
<feature type="transmembrane region" description="Helical" evidence="1">
    <location>
        <begin position="6"/>
        <end position="25"/>
    </location>
</feature>
<sequence length="115" mass="13196">MLLSSLYTYICTVGGSALHVCMYVCKKKKKKREKGGREMVSYGRHSFPLLLHPCNYHHQSMSIVEDLLLLLGWWCIVCISTYSTLSFFPPFEPFSKGCPVEHNRTQCCLSSRVIE</sequence>
<protein>
    <submittedName>
        <fullName evidence="2">Uncharacterized protein</fullName>
    </submittedName>
</protein>
<feature type="transmembrane region" description="Helical" evidence="1">
    <location>
        <begin position="67"/>
        <end position="85"/>
    </location>
</feature>
<accession>A0ABR1LGV5</accession>
<gene>
    <name evidence="2" type="ORF">IWX46DRAFT_315668</name>
</gene>
<evidence type="ECO:0000313" key="3">
    <source>
        <dbReference type="Proteomes" id="UP001365128"/>
    </source>
</evidence>
<dbReference type="Proteomes" id="UP001365128">
    <property type="component" value="Unassembled WGS sequence"/>
</dbReference>